<dbReference type="Proteomes" id="UP001626550">
    <property type="component" value="Unassembled WGS sequence"/>
</dbReference>
<dbReference type="SUPFAM" id="SSF160369">
    <property type="entry name" value="Ribosomal protein L10-like"/>
    <property type="match status" value="1"/>
</dbReference>
<comment type="similarity">
    <text evidence="1">Belongs to the universal ribosomal protein uL10 family.</text>
</comment>
<dbReference type="Gene3D" id="3.30.70.1730">
    <property type="match status" value="1"/>
</dbReference>
<dbReference type="EMBL" id="JBJKFK010000006">
    <property type="protein sequence ID" value="KAL3321201.1"/>
    <property type="molecule type" value="Genomic_DNA"/>
</dbReference>
<dbReference type="InterPro" id="IPR043141">
    <property type="entry name" value="Ribosomal_uL10-like_sf"/>
</dbReference>
<evidence type="ECO:0000313" key="4">
    <source>
        <dbReference type="EMBL" id="KAL3321201.1"/>
    </source>
</evidence>
<dbReference type="PANTHER" id="PTHR11560">
    <property type="entry name" value="39S RIBOSOMAL PROTEIN L10, MITOCHONDRIAL"/>
    <property type="match status" value="1"/>
</dbReference>
<sequence length="221" mass="25319">MPRPGTLEQRLFREMCKPVFKPIVLDKAEMLAQKDLAKRAREEHNPRRDFLVSKAKEDFFGQMDGRLVLVLQPLFFEYHQFVPKLNALFDLDYQFKGFPAEILRLAASGTEWTTFSDSFCFTSSPNKYIFGDPSPEKLTKVLKLLSKTPFLVLLGGFLQYRVMNVQELTSYSQLPTTIAENQQQTLALLTAPGNSLATNISYHSQTLVNLMDSLESQQRKK</sequence>
<dbReference type="InterPro" id="IPR047865">
    <property type="entry name" value="Ribosomal_uL10_bac_type"/>
</dbReference>
<keyword evidence="5" id="KW-1185">Reference proteome</keyword>
<name>A0ABD2QRV8_9PLAT</name>
<evidence type="ECO:0000313" key="5">
    <source>
        <dbReference type="Proteomes" id="UP001626550"/>
    </source>
</evidence>
<gene>
    <name evidence="4" type="primary">MRPL10</name>
    <name evidence="4" type="ORF">Ciccas_000121</name>
</gene>
<reference evidence="4 5" key="1">
    <citation type="submission" date="2024-11" db="EMBL/GenBank/DDBJ databases">
        <title>Adaptive evolution of stress response genes in parasites aligns with host niche diversity.</title>
        <authorList>
            <person name="Hahn C."/>
            <person name="Resl P."/>
        </authorList>
    </citation>
    <scope>NUCLEOTIDE SEQUENCE [LARGE SCALE GENOMIC DNA]</scope>
    <source>
        <strain evidence="4">EGGRZ-B1_66</strain>
        <tissue evidence="4">Body</tissue>
    </source>
</reference>
<accession>A0ABD2QRV8</accession>
<evidence type="ECO:0000256" key="3">
    <source>
        <dbReference type="ARBA" id="ARBA00035716"/>
    </source>
</evidence>
<comment type="caution">
    <text evidence="4">The sequence shown here is derived from an EMBL/GenBank/DDBJ whole genome shotgun (WGS) entry which is preliminary data.</text>
</comment>
<evidence type="ECO:0000256" key="2">
    <source>
        <dbReference type="ARBA" id="ARBA00035707"/>
    </source>
</evidence>
<evidence type="ECO:0000256" key="1">
    <source>
        <dbReference type="ARBA" id="ARBA00008889"/>
    </source>
</evidence>
<dbReference type="AlphaFoldDB" id="A0ABD2QRV8"/>
<protein>
    <recommendedName>
        <fullName evidence="2">Large ribosomal subunit protein uL10m</fullName>
    </recommendedName>
    <alternativeName>
        <fullName evidence="3">39S ribosomal protein L10, mitochondrial</fullName>
    </alternativeName>
</protein>
<proteinExistence type="inferred from homology"/>
<organism evidence="4 5">
    <name type="scientific">Cichlidogyrus casuarinus</name>
    <dbReference type="NCBI Taxonomy" id="1844966"/>
    <lineage>
        <taxon>Eukaryota</taxon>
        <taxon>Metazoa</taxon>
        <taxon>Spiralia</taxon>
        <taxon>Lophotrochozoa</taxon>
        <taxon>Platyhelminthes</taxon>
        <taxon>Monogenea</taxon>
        <taxon>Monopisthocotylea</taxon>
        <taxon>Dactylogyridea</taxon>
        <taxon>Ancyrocephalidae</taxon>
        <taxon>Cichlidogyrus</taxon>
    </lineage>
</organism>